<dbReference type="EMBL" id="FMZQ01000006">
    <property type="protein sequence ID" value="SDC73988.1"/>
    <property type="molecule type" value="Genomic_DNA"/>
</dbReference>
<reference evidence="2" key="1">
    <citation type="submission" date="2016-10" db="EMBL/GenBank/DDBJ databases">
        <authorList>
            <person name="Varghese N."/>
            <person name="Submissions S."/>
        </authorList>
    </citation>
    <scope>NUCLEOTIDE SEQUENCE [LARGE SCALE GENOMIC DNA]</scope>
    <source>
        <strain evidence="2">DSM 26382</strain>
    </source>
</reference>
<name>A0A1G6P1W6_9GAMM</name>
<dbReference type="Proteomes" id="UP000199467">
    <property type="component" value="Unassembled WGS sequence"/>
</dbReference>
<evidence type="ECO:0000313" key="1">
    <source>
        <dbReference type="EMBL" id="SDC73988.1"/>
    </source>
</evidence>
<dbReference type="GO" id="GO:0006109">
    <property type="term" value="P:regulation of carbohydrate metabolic process"/>
    <property type="evidence" value="ECO:0007669"/>
    <property type="project" value="InterPro"/>
</dbReference>
<keyword evidence="2" id="KW-1185">Reference proteome</keyword>
<dbReference type="Pfam" id="PF02599">
    <property type="entry name" value="CsrA"/>
    <property type="match status" value="1"/>
</dbReference>
<dbReference type="Gene3D" id="2.60.40.4380">
    <property type="entry name" value="Translational regulator CsrA"/>
    <property type="match status" value="1"/>
</dbReference>
<dbReference type="GO" id="GO:0006402">
    <property type="term" value="P:mRNA catabolic process"/>
    <property type="evidence" value="ECO:0007669"/>
    <property type="project" value="InterPro"/>
</dbReference>
<dbReference type="AlphaFoldDB" id="A0A1G6P1W6"/>
<dbReference type="RefSeq" id="WP_090336696.1">
    <property type="nucleotide sequence ID" value="NZ_FMZQ01000006.1"/>
</dbReference>
<proteinExistence type="predicted"/>
<accession>A0A1G6P1W6</accession>
<organism evidence="1 2">
    <name type="scientific">Ectopseudomonas chengduensis</name>
    <dbReference type="NCBI Taxonomy" id="489632"/>
    <lineage>
        <taxon>Bacteria</taxon>
        <taxon>Pseudomonadati</taxon>
        <taxon>Pseudomonadota</taxon>
        <taxon>Gammaproteobacteria</taxon>
        <taxon>Pseudomonadales</taxon>
        <taxon>Pseudomonadaceae</taxon>
        <taxon>Ectopseudomonas</taxon>
    </lineage>
</organism>
<dbReference type="GO" id="GO:0003723">
    <property type="term" value="F:RNA binding"/>
    <property type="evidence" value="ECO:0007669"/>
    <property type="project" value="InterPro"/>
</dbReference>
<gene>
    <name evidence="1" type="ORF">SAMN05216576_10655</name>
</gene>
<protein>
    <submittedName>
        <fullName evidence="1">Carbon storage regulator, CsrA</fullName>
    </submittedName>
</protein>
<dbReference type="InterPro" id="IPR003751">
    <property type="entry name" value="CsrA"/>
</dbReference>
<evidence type="ECO:0000313" key="2">
    <source>
        <dbReference type="Proteomes" id="UP000199467"/>
    </source>
</evidence>
<dbReference type="InterPro" id="IPR036107">
    <property type="entry name" value="CsrA_sf"/>
</dbReference>
<dbReference type="SUPFAM" id="SSF117130">
    <property type="entry name" value="CsrA-like"/>
    <property type="match status" value="1"/>
</dbReference>
<sequence>MALVLTRRTGEELLLKLEPDISESELQQLMTDGVQIRIAKIDGQQAKLTIQAPLSVSIVRAELLTT</sequence>